<evidence type="ECO:0000259" key="9">
    <source>
        <dbReference type="PROSITE" id="PS50048"/>
    </source>
</evidence>
<keyword evidence="11" id="KW-1185">Reference proteome</keyword>
<dbReference type="AlphaFoldDB" id="A0A9P5HKI1"/>
<dbReference type="CDD" id="cd00067">
    <property type="entry name" value="GAL4"/>
    <property type="match status" value="1"/>
</dbReference>
<gene>
    <name evidence="10" type="ORF">G7Z17_g1983</name>
</gene>
<feature type="region of interest" description="Disordered" evidence="8">
    <location>
        <begin position="1"/>
        <end position="43"/>
    </location>
</feature>
<keyword evidence="2" id="KW-0479">Metal-binding</keyword>
<dbReference type="Pfam" id="PF04082">
    <property type="entry name" value="Fungal_trans"/>
    <property type="match status" value="1"/>
</dbReference>
<protein>
    <recommendedName>
        <fullName evidence="9">Zn(2)-C6 fungal-type domain-containing protein</fullName>
    </recommendedName>
</protein>
<sequence>MTLEATPEQQHGSAIGQLPTQFPVWTSQPSELDAEQDDESIRGKRSRVTLACQRCKTRKQKCDGIQPCSKCKSTNHNCEYVVPQRPMPFGKNWYIKALERRVAELESFLATQGMADLSSDHWKSTEASSISTSVGAESAMSENKSKRNHSSSDIEITEPSDPDETVLDWKDGADSVVSVLRSLSLDVNGSGYMGASSHVALGRLFNFLGPGGGLHRARLPSMAARTPMPPESSPSSSIDTPEPIDFADMPSLVADRLFGGYLKHIATRWPVLHSVWARHVHRRRHALTDVFDTTILHLVYATAGRFIETTGESGSFHVKRHYASAMQNLDSILGFNDVRTVQALMLMAIYCLRDPVGAGAWACSRTALLIAIDHGLHRQTKAMSRLTMDNELRKRLFWSCYAFDRQISIPMGRPFGISDRDIDIELPLDINEDTTEEQMAHVSTLLGNPTKSTSLTSFILIAQLRQLESDIQQTIYRVDQNITIDDATIDGFLSRLEQWKARIPQDTRQVKDVGDLPFDGYDFYLVFYYKVIRLVLYPQISKTNVAPRFLKGCAKACAGVCGAYKRLHQTLAVGYSLMALQTVFMAGLTLVYCFWISPEEIFDMTTSNGIHDCSIILFVIAERVPSAKKYRNAFEVIRQRVIDQISNAPERRAREAVAGLTEELAPSAHLIQTSVPYEVDNCSFEEFSKIITDMTGEDFTVGISQFATETETSGLADTIEYRPPQTTELGNESTSYNTYSSNTGLTPLLDFPPGMELSMAQMPNQ</sequence>
<dbReference type="Gene3D" id="4.10.240.10">
    <property type="entry name" value="Zn(2)-C6 fungal-type DNA-binding domain"/>
    <property type="match status" value="1"/>
</dbReference>
<keyword evidence="3" id="KW-0862">Zinc</keyword>
<keyword evidence="7" id="KW-0539">Nucleus</keyword>
<dbReference type="SUPFAM" id="SSF57701">
    <property type="entry name" value="Zn2/Cys6 DNA-binding domain"/>
    <property type="match status" value="1"/>
</dbReference>
<keyword evidence="4" id="KW-0805">Transcription regulation</keyword>
<dbReference type="GO" id="GO:0000981">
    <property type="term" value="F:DNA-binding transcription factor activity, RNA polymerase II-specific"/>
    <property type="evidence" value="ECO:0007669"/>
    <property type="project" value="InterPro"/>
</dbReference>
<dbReference type="OrthoDB" id="25921at2759"/>
<organism evidence="10 11">
    <name type="scientific">Cylindrodendrum hubeiense</name>
    <dbReference type="NCBI Taxonomy" id="595255"/>
    <lineage>
        <taxon>Eukaryota</taxon>
        <taxon>Fungi</taxon>
        <taxon>Dikarya</taxon>
        <taxon>Ascomycota</taxon>
        <taxon>Pezizomycotina</taxon>
        <taxon>Sordariomycetes</taxon>
        <taxon>Hypocreomycetidae</taxon>
        <taxon>Hypocreales</taxon>
        <taxon>Nectriaceae</taxon>
        <taxon>Cylindrodendrum</taxon>
    </lineage>
</organism>
<comment type="caution">
    <text evidence="10">The sequence shown here is derived from an EMBL/GenBank/DDBJ whole genome shotgun (WGS) entry which is preliminary data.</text>
</comment>
<dbReference type="GO" id="GO:0043565">
    <property type="term" value="F:sequence-specific DNA binding"/>
    <property type="evidence" value="ECO:0007669"/>
    <property type="project" value="TreeGrafter"/>
</dbReference>
<dbReference type="CDD" id="cd12148">
    <property type="entry name" value="fungal_TF_MHR"/>
    <property type="match status" value="1"/>
</dbReference>
<evidence type="ECO:0000256" key="7">
    <source>
        <dbReference type="ARBA" id="ARBA00023242"/>
    </source>
</evidence>
<evidence type="ECO:0000313" key="10">
    <source>
        <dbReference type="EMBL" id="KAF7555653.1"/>
    </source>
</evidence>
<accession>A0A9P5HKI1</accession>
<name>A0A9P5HKI1_9HYPO</name>
<feature type="region of interest" description="Disordered" evidence="8">
    <location>
        <begin position="128"/>
        <end position="168"/>
    </location>
</feature>
<evidence type="ECO:0000256" key="5">
    <source>
        <dbReference type="ARBA" id="ARBA00023125"/>
    </source>
</evidence>
<evidence type="ECO:0000256" key="1">
    <source>
        <dbReference type="ARBA" id="ARBA00004123"/>
    </source>
</evidence>
<evidence type="ECO:0000256" key="4">
    <source>
        <dbReference type="ARBA" id="ARBA00023015"/>
    </source>
</evidence>
<dbReference type="PANTHER" id="PTHR47782">
    <property type="entry name" value="ZN(II)2CYS6 TRANSCRIPTION FACTOR (EUROFUNG)-RELATED"/>
    <property type="match status" value="1"/>
</dbReference>
<dbReference type="Proteomes" id="UP000722485">
    <property type="component" value="Unassembled WGS sequence"/>
</dbReference>
<dbReference type="GO" id="GO:0005634">
    <property type="term" value="C:nucleus"/>
    <property type="evidence" value="ECO:0007669"/>
    <property type="project" value="UniProtKB-SubCell"/>
</dbReference>
<dbReference type="InterPro" id="IPR052202">
    <property type="entry name" value="Yeast_MetPath_Reg"/>
</dbReference>
<evidence type="ECO:0000256" key="6">
    <source>
        <dbReference type="ARBA" id="ARBA00023163"/>
    </source>
</evidence>
<evidence type="ECO:0000256" key="2">
    <source>
        <dbReference type="ARBA" id="ARBA00022723"/>
    </source>
</evidence>
<dbReference type="InterPro" id="IPR001138">
    <property type="entry name" value="Zn2Cys6_DnaBD"/>
</dbReference>
<feature type="compositionally biased region" description="Acidic residues" evidence="8">
    <location>
        <begin position="155"/>
        <end position="166"/>
    </location>
</feature>
<feature type="compositionally biased region" description="Polar residues" evidence="8">
    <location>
        <begin position="7"/>
        <end position="30"/>
    </location>
</feature>
<evidence type="ECO:0000256" key="3">
    <source>
        <dbReference type="ARBA" id="ARBA00022833"/>
    </source>
</evidence>
<keyword evidence="6" id="KW-0804">Transcription</keyword>
<dbReference type="InterPro" id="IPR036864">
    <property type="entry name" value="Zn2-C6_fun-type_DNA-bd_sf"/>
</dbReference>
<dbReference type="GO" id="GO:0045944">
    <property type="term" value="P:positive regulation of transcription by RNA polymerase II"/>
    <property type="evidence" value="ECO:0007669"/>
    <property type="project" value="TreeGrafter"/>
</dbReference>
<dbReference type="EMBL" id="JAANBB010000018">
    <property type="protein sequence ID" value="KAF7555653.1"/>
    <property type="molecule type" value="Genomic_DNA"/>
</dbReference>
<dbReference type="Pfam" id="PF00172">
    <property type="entry name" value="Zn_clus"/>
    <property type="match status" value="1"/>
</dbReference>
<evidence type="ECO:0000256" key="8">
    <source>
        <dbReference type="SAM" id="MobiDB-lite"/>
    </source>
</evidence>
<comment type="subcellular location">
    <subcellularLocation>
        <location evidence="1">Nucleus</location>
    </subcellularLocation>
</comment>
<dbReference type="GO" id="GO:0006351">
    <property type="term" value="P:DNA-templated transcription"/>
    <property type="evidence" value="ECO:0007669"/>
    <property type="project" value="InterPro"/>
</dbReference>
<evidence type="ECO:0000313" key="11">
    <source>
        <dbReference type="Proteomes" id="UP000722485"/>
    </source>
</evidence>
<dbReference type="GO" id="GO:0008270">
    <property type="term" value="F:zinc ion binding"/>
    <property type="evidence" value="ECO:0007669"/>
    <property type="project" value="InterPro"/>
</dbReference>
<dbReference type="SMART" id="SM00906">
    <property type="entry name" value="Fungal_trans"/>
    <property type="match status" value="1"/>
</dbReference>
<keyword evidence="5" id="KW-0238">DNA-binding</keyword>
<dbReference type="PROSITE" id="PS00463">
    <property type="entry name" value="ZN2_CY6_FUNGAL_1"/>
    <property type="match status" value="1"/>
</dbReference>
<reference evidence="10" key="1">
    <citation type="submission" date="2020-03" db="EMBL/GenBank/DDBJ databases">
        <title>Draft Genome Sequence of Cylindrodendrum hubeiense.</title>
        <authorList>
            <person name="Buettner E."/>
            <person name="Kellner H."/>
        </authorList>
    </citation>
    <scope>NUCLEOTIDE SEQUENCE</scope>
    <source>
        <strain evidence="10">IHI 201604</strain>
    </source>
</reference>
<dbReference type="SMART" id="SM00066">
    <property type="entry name" value="GAL4"/>
    <property type="match status" value="1"/>
</dbReference>
<dbReference type="PANTHER" id="PTHR47782:SF12">
    <property type="entry name" value="ZN(II)2CYS6 TRANSCRIPTION FACTOR (EUROFUNG)"/>
    <property type="match status" value="1"/>
</dbReference>
<dbReference type="InterPro" id="IPR007219">
    <property type="entry name" value="XnlR_reg_dom"/>
</dbReference>
<proteinExistence type="predicted"/>
<feature type="domain" description="Zn(2)-C6 fungal-type" evidence="9">
    <location>
        <begin position="51"/>
        <end position="80"/>
    </location>
</feature>
<dbReference type="PROSITE" id="PS50048">
    <property type="entry name" value="ZN2_CY6_FUNGAL_2"/>
    <property type="match status" value="1"/>
</dbReference>